<evidence type="ECO:0000313" key="2">
    <source>
        <dbReference type="Proteomes" id="UP001412067"/>
    </source>
</evidence>
<organism evidence="1 2">
    <name type="scientific">Platanthera guangdongensis</name>
    <dbReference type="NCBI Taxonomy" id="2320717"/>
    <lineage>
        <taxon>Eukaryota</taxon>
        <taxon>Viridiplantae</taxon>
        <taxon>Streptophyta</taxon>
        <taxon>Embryophyta</taxon>
        <taxon>Tracheophyta</taxon>
        <taxon>Spermatophyta</taxon>
        <taxon>Magnoliopsida</taxon>
        <taxon>Liliopsida</taxon>
        <taxon>Asparagales</taxon>
        <taxon>Orchidaceae</taxon>
        <taxon>Orchidoideae</taxon>
        <taxon>Orchideae</taxon>
        <taxon>Orchidinae</taxon>
        <taxon>Platanthera</taxon>
    </lineage>
</organism>
<name>A0ABR2MZN8_9ASPA</name>
<proteinExistence type="predicted"/>
<accession>A0ABR2MZN8</accession>
<dbReference type="Proteomes" id="UP001412067">
    <property type="component" value="Unassembled WGS sequence"/>
</dbReference>
<evidence type="ECO:0000313" key="1">
    <source>
        <dbReference type="EMBL" id="KAK8969703.1"/>
    </source>
</evidence>
<protein>
    <submittedName>
        <fullName evidence="1">Uncharacterized protein</fullName>
    </submittedName>
</protein>
<keyword evidence="2" id="KW-1185">Reference proteome</keyword>
<gene>
    <name evidence="1" type="ORF">KSP40_PGU017453</name>
</gene>
<dbReference type="EMBL" id="JBBWWR010000003">
    <property type="protein sequence ID" value="KAK8969703.1"/>
    <property type="molecule type" value="Genomic_DNA"/>
</dbReference>
<reference evidence="1 2" key="1">
    <citation type="journal article" date="2022" name="Nat. Plants">
        <title>Genomes of leafy and leafless Platanthera orchids illuminate the evolution of mycoheterotrophy.</title>
        <authorList>
            <person name="Li M.H."/>
            <person name="Liu K.W."/>
            <person name="Li Z."/>
            <person name="Lu H.C."/>
            <person name="Ye Q.L."/>
            <person name="Zhang D."/>
            <person name="Wang J.Y."/>
            <person name="Li Y.F."/>
            <person name="Zhong Z.M."/>
            <person name="Liu X."/>
            <person name="Yu X."/>
            <person name="Liu D.K."/>
            <person name="Tu X.D."/>
            <person name="Liu B."/>
            <person name="Hao Y."/>
            <person name="Liao X.Y."/>
            <person name="Jiang Y.T."/>
            <person name="Sun W.H."/>
            <person name="Chen J."/>
            <person name="Chen Y.Q."/>
            <person name="Ai Y."/>
            <person name="Zhai J.W."/>
            <person name="Wu S.S."/>
            <person name="Zhou Z."/>
            <person name="Hsiao Y.Y."/>
            <person name="Wu W.L."/>
            <person name="Chen Y.Y."/>
            <person name="Lin Y.F."/>
            <person name="Hsu J.L."/>
            <person name="Li C.Y."/>
            <person name="Wang Z.W."/>
            <person name="Zhao X."/>
            <person name="Zhong W.Y."/>
            <person name="Ma X.K."/>
            <person name="Ma L."/>
            <person name="Huang J."/>
            <person name="Chen G.Z."/>
            <person name="Huang M.Z."/>
            <person name="Huang L."/>
            <person name="Peng D.H."/>
            <person name="Luo Y.B."/>
            <person name="Zou S.Q."/>
            <person name="Chen S.P."/>
            <person name="Lan S."/>
            <person name="Tsai W.C."/>
            <person name="Van de Peer Y."/>
            <person name="Liu Z.J."/>
        </authorList>
    </citation>
    <scope>NUCLEOTIDE SEQUENCE [LARGE SCALE GENOMIC DNA]</scope>
    <source>
        <strain evidence="1">Lor288</strain>
    </source>
</reference>
<sequence>MSAPLPPSLEAKVPDVVTCLFMLGVAYVLDSFPEKSHSTAASSLLFSLLFVSPPSSR</sequence>
<comment type="caution">
    <text evidence="1">The sequence shown here is derived from an EMBL/GenBank/DDBJ whole genome shotgun (WGS) entry which is preliminary data.</text>
</comment>